<reference evidence="2" key="1">
    <citation type="submission" date="2021-03" db="EMBL/GenBank/DDBJ databases">
        <authorList>
            <person name="Bekaert M."/>
        </authorList>
    </citation>
    <scope>NUCLEOTIDE SEQUENCE</scope>
</reference>
<feature type="region of interest" description="Disordered" evidence="1">
    <location>
        <begin position="142"/>
        <end position="209"/>
    </location>
</feature>
<organism evidence="2 3">
    <name type="scientific">Mytilus edulis</name>
    <name type="common">Blue mussel</name>
    <dbReference type="NCBI Taxonomy" id="6550"/>
    <lineage>
        <taxon>Eukaryota</taxon>
        <taxon>Metazoa</taxon>
        <taxon>Spiralia</taxon>
        <taxon>Lophotrochozoa</taxon>
        <taxon>Mollusca</taxon>
        <taxon>Bivalvia</taxon>
        <taxon>Autobranchia</taxon>
        <taxon>Pteriomorphia</taxon>
        <taxon>Mytilida</taxon>
        <taxon>Mytiloidea</taxon>
        <taxon>Mytilidae</taxon>
        <taxon>Mytilinae</taxon>
        <taxon>Mytilus</taxon>
    </lineage>
</organism>
<dbReference type="AlphaFoldDB" id="A0A8S3PTM1"/>
<dbReference type="EMBL" id="CAJPWZ010000141">
    <property type="protein sequence ID" value="CAG2186602.1"/>
    <property type="molecule type" value="Genomic_DNA"/>
</dbReference>
<comment type="caution">
    <text evidence="2">The sequence shown here is derived from an EMBL/GenBank/DDBJ whole genome shotgun (WGS) entry which is preliminary data.</text>
</comment>
<feature type="compositionally biased region" description="Low complexity" evidence="1">
    <location>
        <begin position="152"/>
        <end position="209"/>
    </location>
</feature>
<evidence type="ECO:0000256" key="1">
    <source>
        <dbReference type="SAM" id="MobiDB-lite"/>
    </source>
</evidence>
<sequence>MTDTEDNLSDYSTAQLKRLALHYITGAQPVLRTSQVTDTEAQLSFRLPIFINHRRYHNLTTWVQQLRQRLVQLHRQALRVLLKLLAEHRTTTITAAPLAVSQITRINPLHQVQQLRQRLSMHHITETSMTVPLKLLAEQQGNHYHSRMQHQTTETTGTLLSTTEGTTISTTTGTTAETTTGTAAVITSQETSTEGTTASQTTGRTTETTTTAAIASTSQVTDTEGG</sequence>
<keyword evidence="3" id="KW-1185">Reference proteome</keyword>
<protein>
    <submittedName>
        <fullName evidence="2">Uncharacterized protein</fullName>
    </submittedName>
</protein>
<name>A0A8S3PTM1_MYTED</name>
<proteinExistence type="predicted"/>
<accession>A0A8S3PTM1</accession>
<evidence type="ECO:0000313" key="3">
    <source>
        <dbReference type="Proteomes" id="UP000683360"/>
    </source>
</evidence>
<gene>
    <name evidence="2" type="ORF">MEDL_2163</name>
</gene>
<evidence type="ECO:0000313" key="2">
    <source>
        <dbReference type="EMBL" id="CAG2186602.1"/>
    </source>
</evidence>
<dbReference type="Proteomes" id="UP000683360">
    <property type="component" value="Unassembled WGS sequence"/>
</dbReference>